<accession>A0AB36RGB4</accession>
<reference evidence="2" key="1">
    <citation type="submission" date="2017-08" db="EMBL/GenBank/DDBJ databases">
        <title>Mesorhizobium wenxinae sp. nov., a novel rhizobial species isolated from root nodules of chickpea (Cicer arietinum L.).</title>
        <authorList>
            <person name="Zhang J."/>
        </authorList>
    </citation>
    <scope>NUCLEOTIDE SEQUENCE [LARGE SCALE GENOMIC DNA]</scope>
    <source>
        <strain evidence="2">USDA 3392</strain>
    </source>
</reference>
<dbReference type="EMBL" id="NPKI01000008">
    <property type="protein sequence ID" value="PAQ03665.1"/>
    <property type="molecule type" value="Genomic_DNA"/>
</dbReference>
<organism evidence="1 2">
    <name type="scientific">Mesorhizobium mediterraneum</name>
    <dbReference type="NCBI Taxonomy" id="43617"/>
    <lineage>
        <taxon>Bacteria</taxon>
        <taxon>Pseudomonadati</taxon>
        <taxon>Pseudomonadota</taxon>
        <taxon>Alphaproteobacteria</taxon>
        <taxon>Hyphomicrobiales</taxon>
        <taxon>Phyllobacteriaceae</taxon>
        <taxon>Mesorhizobium</taxon>
    </lineage>
</organism>
<dbReference type="AlphaFoldDB" id="A0AB36RGB4"/>
<sequence>MLEIRQKASFATIFCILFNLLSEFSCREAQAFAEPAFTRSCTMRQQKRTDRFDSSADAQMKFRRATGFALPP</sequence>
<evidence type="ECO:0000313" key="2">
    <source>
        <dbReference type="Proteomes" id="UP000216215"/>
    </source>
</evidence>
<evidence type="ECO:0000313" key="1">
    <source>
        <dbReference type="EMBL" id="PAQ03665.1"/>
    </source>
</evidence>
<protein>
    <recommendedName>
        <fullName evidence="3">Secreted protein</fullName>
    </recommendedName>
</protein>
<name>A0AB36RGB4_9HYPH</name>
<evidence type="ECO:0008006" key="3">
    <source>
        <dbReference type="Google" id="ProtNLM"/>
    </source>
</evidence>
<proteinExistence type="predicted"/>
<keyword evidence="2" id="KW-1185">Reference proteome</keyword>
<comment type="caution">
    <text evidence="1">The sequence shown here is derived from an EMBL/GenBank/DDBJ whole genome shotgun (WGS) entry which is preliminary data.</text>
</comment>
<dbReference type="Proteomes" id="UP000216215">
    <property type="component" value="Unassembled WGS sequence"/>
</dbReference>
<gene>
    <name evidence="1" type="ORF">CIT25_03875</name>
</gene>